<keyword evidence="2" id="KW-0812">Transmembrane</keyword>
<reference evidence="5" key="1">
    <citation type="submission" date="2019-06" db="EMBL/GenBank/DDBJ databases">
        <title>Draft genome sequence of the griseofulvin-producing fungus Xylaria cubensis strain G536.</title>
        <authorList>
            <person name="Mead M.E."/>
            <person name="Raja H.A."/>
            <person name="Steenwyk J.L."/>
            <person name="Knowles S.L."/>
            <person name="Oberlies N.H."/>
            <person name="Rokas A."/>
        </authorList>
    </citation>
    <scope>NUCLEOTIDE SEQUENCE [LARGE SCALE GENOMIC DNA]</scope>
    <source>
        <strain evidence="5">G536</strain>
    </source>
</reference>
<dbReference type="STRING" id="2512241.A0A553I4Q6"/>
<dbReference type="PANTHER" id="PTHR37544">
    <property type="entry name" value="SPRAY-RELATED"/>
    <property type="match status" value="1"/>
</dbReference>
<feature type="region of interest" description="Disordered" evidence="1">
    <location>
        <begin position="692"/>
        <end position="712"/>
    </location>
</feature>
<dbReference type="InterPro" id="IPR021840">
    <property type="entry name" value="DUF3433"/>
</dbReference>
<accession>A0A553I4Q6</accession>
<keyword evidence="2" id="KW-1133">Transmembrane helix</keyword>
<feature type="transmembrane region" description="Helical" evidence="2">
    <location>
        <begin position="1229"/>
        <end position="1249"/>
    </location>
</feature>
<feature type="transmembrane region" description="Helical" evidence="2">
    <location>
        <begin position="1462"/>
        <end position="1481"/>
    </location>
</feature>
<feature type="transmembrane region" description="Helical" evidence="2">
    <location>
        <begin position="1554"/>
        <end position="1577"/>
    </location>
</feature>
<sequence>MERGQPSNSDLFLHIPFTKRWDCHKNTIYRLYIEEGRTVEDVADIMKRQYWFDASVRQYKHRFKKWDMSKSVSSAVKDKAIQALGKRIRDGTEFGGIRYKGVEIDAKRLRRYINDEMRLDPDLALAPSVDFSTPSDYSVLSPPAIRDRPTPTNAASPTDAPNATVRAIQVRTHHDRAKFFVQGDIEQFLKGMPPPEKRVATTWLHHFWVFAFTTSKYWGRGPKKWTADMLRMAEFPELNSFPGSPAFWRESQAPSPSGNAQNQYGGRLIGQQHELPQPSSLCRWCIHFREIEYEGIRSPPPEEEANYDAQDINNWPTWAYQPSTVVERLQEALEENSFSNINAQDLPLSTSVIATAAASSPNAISVEAIAFAIMARNVDLVFNMVDEANEKDLDLSNIYPYHLAASYLDGSGACCDIFSELMELVKQNVIKKLYVNDLGHTVLDSLMLTILKGHTSCTPIMADEHLKTMTRFPGEDIDICGRWDADSPCLRALNANGSPRIPFSWKHMFCHTSIQAICHAIIRLFSRYHSPDINTSSGLFTKSCFTCGNRLVPGPLHTLVLTAFNLAQHGCHGENLFGIVACLVCLLVYGADPTAQANLSVDQLLGIDEQQQCTHAPLDALELAKKVPPAAWDSWPEEAKLGWDCLMAVLGFAQRQRAGRSREPASRLEHHGIYFDYSEFPSSTNRSFLDDYEDLDREGDNGDDEDDDDDDDYCDICEDGRRYASSRHLGILWSAIQTELVTYRRLRDGDPWLSENFSLAAVRDGANGDVGFSRLPLVEKKMMKRACGCGRFESESGNEEIATADEALGSAASKLGVKLHSRLLRLFPLGNELRREPAEKFISSAAQKIVRLEQAAAPASHSNKKRKQSGLLDVVLNTIVSPLPEHGSRYSSILLPSSLACQNEIAAMASNTYFSSDPYRTHSGQALNHKVSNLSESDGPLRGRESLVSLQSFYESPPIPPPRDIASEQYEYGRGQWSASFLGNNDGRYQPVSPNPSNFGRFRSFRGRVQDTIHEDESIDMSLLGAAVPPAHSESYSAIPKEEPYEPAFDMTSFSGPIGAQDQAFLKSLQEQEANGRLTGGLGQGVMPSRTVKREHLISSRPSLTRSFTRSLSMRRMPTSNVRPSWNSLGQEEANKRGEVIEVIVEEPAEVDLSSMIGPNTVRRSTILPKKQVFYPQPNWKPFSMRWPYLLFMILLSVLLGIVQELVYQMSRRPGGLFHFTSAEDLNPGLYFVFKFVPTIITVTYGVLWQNTDFEVKRLEAFYQMSKNGGALAGQSINVDYITLFNFARPLLALHRKHYAVFISSVTTLLAVSLVPTLGAASLILTPDRIARLSNPNEPKVITVSAILSRVLTGIFFFIALLGCILFYQLTTRRSGLQADVKGIAGLASMAVVSHIMTDFKDMDTAKPSDIHHKLKHRRYELRNSSLFSEDSMSTATRESDKYKETRLSENPHPLMLRKEGCIPFIIGVVLFLILIPVFLFTPASVITYKAPWAITALAVCIKLGWASLETSIRMLEPYYILAGRHAPAKTLTLDYTAMPFAVVAIRALFNRHWIVFLVGWGTILVEGLTVFATGLAQVEGKDFLDLVEDDSSNVLNQGLGSGSETVRSFIITLALTVFILLYICVVATVVFVRRRHPFLPRQPNSIASVLAFMHQSKMLYDFVGTTKFTNAQMREKLEELGKTYGLGWFNGRDGQTHCGVDEEELTGNYKHGIDYSQGNLPWLTDWQTF</sequence>
<dbReference type="InterPro" id="IPR025676">
    <property type="entry name" value="Clr5_dom"/>
</dbReference>
<proteinExistence type="predicted"/>
<protein>
    <recommendedName>
        <fullName evidence="3">Clr5 domain-containing protein</fullName>
    </recommendedName>
</protein>
<feature type="transmembrane region" description="Helical" evidence="2">
    <location>
        <begin position="1187"/>
        <end position="1208"/>
    </location>
</feature>
<organism evidence="4 5">
    <name type="scientific">Xylaria flabelliformis</name>
    <dbReference type="NCBI Taxonomy" id="2512241"/>
    <lineage>
        <taxon>Eukaryota</taxon>
        <taxon>Fungi</taxon>
        <taxon>Dikarya</taxon>
        <taxon>Ascomycota</taxon>
        <taxon>Pezizomycotina</taxon>
        <taxon>Sordariomycetes</taxon>
        <taxon>Xylariomycetidae</taxon>
        <taxon>Xylariales</taxon>
        <taxon>Xylariaceae</taxon>
        <taxon>Xylaria</taxon>
    </lineage>
</organism>
<feature type="transmembrane region" description="Helical" evidence="2">
    <location>
        <begin position="1269"/>
        <end position="1287"/>
    </location>
</feature>
<dbReference type="Proteomes" id="UP000319160">
    <property type="component" value="Unassembled WGS sequence"/>
</dbReference>
<feature type="compositionally biased region" description="Polar residues" evidence="1">
    <location>
        <begin position="150"/>
        <end position="160"/>
    </location>
</feature>
<feature type="transmembrane region" description="Helical" evidence="2">
    <location>
        <begin position="1487"/>
        <end position="1506"/>
    </location>
</feature>
<evidence type="ECO:0000259" key="3">
    <source>
        <dbReference type="Pfam" id="PF14420"/>
    </source>
</evidence>
<keyword evidence="5" id="KW-1185">Reference proteome</keyword>
<evidence type="ECO:0000256" key="1">
    <source>
        <dbReference type="SAM" id="MobiDB-lite"/>
    </source>
</evidence>
<feature type="transmembrane region" description="Helical" evidence="2">
    <location>
        <begin position="1610"/>
        <end position="1633"/>
    </location>
</feature>
<name>A0A553I4Q6_9PEZI</name>
<evidence type="ECO:0000256" key="2">
    <source>
        <dbReference type="SAM" id="Phobius"/>
    </source>
</evidence>
<feature type="domain" description="Clr5" evidence="3">
    <location>
        <begin position="19"/>
        <end position="70"/>
    </location>
</feature>
<feature type="transmembrane region" description="Helical" evidence="2">
    <location>
        <begin position="1299"/>
        <end position="1325"/>
    </location>
</feature>
<keyword evidence="2" id="KW-0472">Membrane</keyword>
<dbReference type="Pfam" id="PF14420">
    <property type="entry name" value="Clr5"/>
    <property type="match status" value="1"/>
</dbReference>
<dbReference type="PANTHER" id="PTHR37544:SF3">
    <property type="entry name" value="SPRAY"/>
    <property type="match status" value="1"/>
</dbReference>
<comment type="caution">
    <text evidence="4">The sequence shown here is derived from an EMBL/GenBank/DDBJ whole genome shotgun (WGS) entry which is preliminary data.</text>
</comment>
<dbReference type="Pfam" id="PF11915">
    <property type="entry name" value="DUF3433"/>
    <property type="match status" value="2"/>
</dbReference>
<evidence type="ECO:0000313" key="5">
    <source>
        <dbReference type="Proteomes" id="UP000319160"/>
    </source>
</evidence>
<gene>
    <name evidence="4" type="ORF">FHL15_003878</name>
</gene>
<dbReference type="EMBL" id="VFLP01000017">
    <property type="protein sequence ID" value="TRX95186.1"/>
    <property type="molecule type" value="Genomic_DNA"/>
</dbReference>
<evidence type="ECO:0000313" key="4">
    <source>
        <dbReference type="EMBL" id="TRX95186.1"/>
    </source>
</evidence>
<dbReference type="OrthoDB" id="3248909at2759"/>
<feature type="region of interest" description="Disordered" evidence="1">
    <location>
        <begin position="140"/>
        <end position="160"/>
    </location>
</feature>
<feature type="transmembrane region" description="Helical" evidence="2">
    <location>
        <begin position="1345"/>
        <end position="1368"/>
    </location>
</feature>